<evidence type="ECO:0000256" key="1">
    <source>
        <dbReference type="ARBA" id="ARBA00004642"/>
    </source>
</evidence>
<dbReference type="PANTHER" id="PTHR46600">
    <property type="entry name" value="THAP DOMAIN-CONTAINING"/>
    <property type="match status" value="1"/>
</dbReference>
<keyword evidence="3" id="KW-0479">Metal-binding</keyword>
<keyword evidence="9" id="KW-0804">Transcription</keyword>
<dbReference type="GO" id="GO:0043565">
    <property type="term" value="F:sequence-specific DNA binding"/>
    <property type="evidence" value="ECO:0007669"/>
    <property type="project" value="InterPro"/>
</dbReference>
<evidence type="ECO:0000256" key="7">
    <source>
        <dbReference type="ARBA" id="ARBA00023054"/>
    </source>
</evidence>
<evidence type="ECO:0000256" key="6">
    <source>
        <dbReference type="ARBA" id="ARBA00023015"/>
    </source>
</evidence>
<evidence type="ECO:0000256" key="2">
    <source>
        <dbReference type="ARBA" id="ARBA00006177"/>
    </source>
</evidence>
<keyword evidence="8 12" id="KW-0238">DNA-binding</keyword>
<comment type="similarity">
    <text evidence="2">Belongs to the THAP1 family.</text>
</comment>
<evidence type="ECO:0000256" key="10">
    <source>
        <dbReference type="ARBA" id="ARBA00023242"/>
    </source>
</evidence>
<evidence type="ECO:0000256" key="12">
    <source>
        <dbReference type="PROSITE-ProRule" id="PRU00309"/>
    </source>
</evidence>
<dbReference type="GO" id="GO:0008270">
    <property type="term" value="F:zinc ion binding"/>
    <property type="evidence" value="ECO:0007669"/>
    <property type="project" value="UniProtKB-KW"/>
</dbReference>
<accession>A0A9J6FUH8</accession>
<dbReference type="PROSITE" id="PS50950">
    <property type="entry name" value="ZF_THAP"/>
    <property type="match status" value="1"/>
</dbReference>
<keyword evidence="11" id="KW-0131">Cell cycle</keyword>
<evidence type="ECO:0000256" key="8">
    <source>
        <dbReference type="ARBA" id="ARBA00023125"/>
    </source>
</evidence>
<dbReference type="PANTHER" id="PTHR46600:SF1">
    <property type="entry name" value="THAP DOMAIN-CONTAINING PROTEIN 1"/>
    <property type="match status" value="1"/>
</dbReference>
<evidence type="ECO:0000256" key="5">
    <source>
        <dbReference type="ARBA" id="ARBA00022833"/>
    </source>
</evidence>
<evidence type="ECO:0000259" key="14">
    <source>
        <dbReference type="PROSITE" id="PS50950"/>
    </source>
</evidence>
<keyword evidence="16" id="KW-1185">Reference proteome</keyword>
<dbReference type="OrthoDB" id="6428047at2759"/>
<keyword evidence="10" id="KW-0539">Nucleus</keyword>
<dbReference type="AlphaFoldDB" id="A0A9J6FUH8"/>
<dbReference type="SUPFAM" id="SSF57716">
    <property type="entry name" value="Glucocorticoid receptor-like (DNA-binding domain)"/>
    <property type="match status" value="1"/>
</dbReference>
<proteinExistence type="inferred from homology"/>
<gene>
    <name evidence="15" type="ORF">HPB48_022232</name>
</gene>
<dbReference type="Proteomes" id="UP000821853">
    <property type="component" value="Chromosome 2"/>
</dbReference>
<evidence type="ECO:0000256" key="13">
    <source>
        <dbReference type="SAM" id="MobiDB-lite"/>
    </source>
</evidence>
<evidence type="ECO:0000256" key="9">
    <source>
        <dbReference type="ARBA" id="ARBA00023163"/>
    </source>
</evidence>
<protein>
    <recommendedName>
        <fullName evidence="14">THAP-type domain-containing protein</fullName>
    </recommendedName>
</protein>
<name>A0A9J6FUH8_HAELO</name>
<keyword evidence="5" id="KW-0862">Zinc</keyword>
<reference evidence="15 16" key="1">
    <citation type="journal article" date="2020" name="Cell">
        <title>Large-Scale Comparative Analyses of Tick Genomes Elucidate Their Genetic Diversity and Vector Capacities.</title>
        <authorList>
            <consortium name="Tick Genome and Microbiome Consortium (TIGMIC)"/>
            <person name="Jia N."/>
            <person name="Wang J."/>
            <person name="Shi W."/>
            <person name="Du L."/>
            <person name="Sun Y."/>
            <person name="Zhan W."/>
            <person name="Jiang J.F."/>
            <person name="Wang Q."/>
            <person name="Zhang B."/>
            <person name="Ji P."/>
            <person name="Bell-Sakyi L."/>
            <person name="Cui X.M."/>
            <person name="Yuan T.T."/>
            <person name="Jiang B.G."/>
            <person name="Yang W.F."/>
            <person name="Lam T.T."/>
            <person name="Chang Q.C."/>
            <person name="Ding S.J."/>
            <person name="Wang X.J."/>
            <person name="Zhu J.G."/>
            <person name="Ruan X.D."/>
            <person name="Zhao L."/>
            <person name="Wei J.T."/>
            <person name="Ye R.Z."/>
            <person name="Que T.C."/>
            <person name="Du C.H."/>
            <person name="Zhou Y.H."/>
            <person name="Cheng J.X."/>
            <person name="Dai P.F."/>
            <person name="Guo W.B."/>
            <person name="Han X.H."/>
            <person name="Huang E.J."/>
            <person name="Li L.F."/>
            <person name="Wei W."/>
            <person name="Gao Y.C."/>
            <person name="Liu J.Z."/>
            <person name="Shao H.Z."/>
            <person name="Wang X."/>
            <person name="Wang C.C."/>
            <person name="Yang T.C."/>
            <person name="Huo Q.B."/>
            <person name="Li W."/>
            <person name="Chen H.Y."/>
            <person name="Chen S.E."/>
            <person name="Zhou L.G."/>
            <person name="Ni X.B."/>
            <person name="Tian J.H."/>
            <person name="Sheng Y."/>
            <person name="Liu T."/>
            <person name="Pan Y.S."/>
            <person name="Xia L.Y."/>
            <person name="Li J."/>
            <person name="Zhao F."/>
            <person name="Cao W.C."/>
        </authorList>
    </citation>
    <scope>NUCLEOTIDE SEQUENCE [LARGE SCALE GENOMIC DNA]</scope>
    <source>
        <strain evidence="15">HaeL-2018</strain>
    </source>
</reference>
<feature type="domain" description="THAP-type" evidence="14">
    <location>
        <begin position="1"/>
        <end position="83"/>
    </location>
</feature>
<dbReference type="GO" id="GO:0005654">
    <property type="term" value="C:nucleoplasm"/>
    <property type="evidence" value="ECO:0007669"/>
    <property type="project" value="UniProtKB-SubCell"/>
</dbReference>
<comment type="caution">
    <text evidence="15">The sequence shown here is derived from an EMBL/GenBank/DDBJ whole genome shotgun (WGS) entry which is preliminary data.</text>
</comment>
<organism evidence="15 16">
    <name type="scientific">Haemaphysalis longicornis</name>
    <name type="common">Bush tick</name>
    <dbReference type="NCBI Taxonomy" id="44386"/>
    <lineage>
        <taxon>Eukaryota</taxon>
        <taxon>Metazoa</taxon>
        <taxon>Ecdysozoa</taxon>
        <taxon>Arthropoda</taxon>
        <taxon>Chelicerata</taxon>
        <taxon>Arachnida</taxon>
        <taxon>Acari</taxon>
        <taxon>Parasitiformes</taxon>
        <taxon>Ixodida</taxon>
        <taxon>Ixodoidea</taxon>
        <taxon>Ixodidae</taxon>
        <taxon>Haemaphysalinae</taxon>
        <taxon>Haemaphysalis</taxon>
    </lineage>
</organism>
<keyword evidence="7" id="KW-0175">Coiled coil</keyword>
<evidence type="ECO:0000256" key="11">
    <source>
        <dbReference type="ARBA" id="ARBA00023306"/>
    </source>
</evidence>
<comment type="subcellular location">
    <subcellularLocation>
        <location evidence="1">Nucleus</location>
        <location evidence="1">Nucleoplasm</location>
    </subcellularLocation>
</comment>
<evidence type="ECO:0000256" key="4">
    <source>
        <dbReference type="ARBA" id="ARBA00022771"/>
    </source>
</evidence>
<feature type="region of interest" description="Disordered" evidence="13">
    <location>
        <begin position="97"/>
        <end position="116"/>
    </location>
</feature>
<dbReference type="InterPro" id="IPR006612">
    <property type="entry name" value="THAP_Znf"/>
</dbReference>
<dbReference type="VEuPathDB" id="VectorBase:HLOH_046519"/>
<sequence>MVYCCVPHCKSRAGKRRGFRSTSSCGQELCSKWQRNISRQNLVINDKSAIDCRIVCSRHFRQIDYAPDLQDKKLLPGAVPTVFEDYPAYVAPSAKKPRKEPVVRQSLPPRNQLSGRQSQRNYLRIWMLRRVSTSRLQMFPPPRPLTMMHSEQVGNLLWLEDCVLKSPYHRSQSQKSFLLCKTKQRFFVQDCFVTPKMIFLVLELGTPIFMCSNGAIVLCTVYFNVLQTF</sequence>
<dbReference type="EMBL" id="JABSTR010000004">
    <property type="protein sequence ID" value="KAH9366463.1"/>
    <property type="molecule type" value="Genomic_DNA"/>
</dbReference>
<keyword evidence="6" id="KW-0805">Transcription regulation</keyword>
<keyword evidence="4 12" id="KW-0863">Zinc-finger</keyword>
<evidence type="ECO:0000313" key="16">
    <source>
        <dbReference type="Proteomes" id="UP000821853"/>
    </source>
</evidence>
<dbReference type="InterPro" id="IPR026516">
    <property type="entry name" value="THAP1/10"/>
</dbReference>
<evidence type="ECO:0000313" key="15">
    <source>
        <dbReference type="EMBL" id="KAH9366463.1"/>
    </source>
</evidence>
<evidence type="ECO:0000256" key="3">
    <source>
        <dbReference type="ARBA" id="ARBA00022723"/>
    </source>
</evidence>
<dbReference type="SMART" id="SM00980">
    <property type="entry name" value="THAP"/>
    <property type="match status" value="1"/>
</dbReference>
<dbReference type="Pfam" id="PF05485">
    <property type="entry name" value="THAP"/>
    <property type="match status" value="1"/>
</dbReference>